<keyword evidence="16" id="KW-1185">Reference proteome</keyword>
<evidence type="ECO:0000256" key="4">
    <source>
        <dbReference type="ARBA" id="ARBA00022723"/>
    </source>
</evidence>
<keyword evidence="9" id="KW-0804">Transcription</keyword>
<accession>A0ABQ7PX25</accession>
<keyword evidence="6" id="KW-0862">Zinc</keyword>
<dbReference type="Pfam" id="PF20644">
    <property type="entry name" value="Rrn7_cyclin_N"/>
    <property type="match status" value="1"/>
</dbReference>
<dbReference type="InterPro" id="IPR021752">
    <property type="entry name" value="TF_Rrn7_Zf"/>
</dbReference>
<dbReference type="PANTHER" id="PTHR31576">
    <property type="entry name" value="TATA BOX-BINDING PROTEIN-ASSOCIATED FACTOR RNA POLYMERASE I SUBUNIT B"/>
    <property type="match status" value="1"/>
</dbReference>
<evidence type="ECO:0000256" key="9">
    <source>
        <dbReference type="ARBA" id="ARBA00023163"/>
    </source>
</evidence>
<evidence type="ECO:0000256" key="7">
    <source>
        <dbReference type="ARBA" id="ARBA00023015"/>
    </source>
</evidence>
<evidence type="ECO:0000256" key="6">
    <source>
        <dbReference type="ARBA" id="ARBA00022833"/>
    </source>
</evidence>
<evidence type="ECO:0000259" key="13">
    <source>
        <dbReference type="Pfam" id="PF20644"/>
    </source>
</evidence>
<feature type="domain" description="Rrn7/TAF1B N-terminal cyclin" evidence="13">
    <location>
        <begin position="78"/>
        <end position="205"/>
    </location>
</feature>
<reference evidence="15 16" key="1">
    <citation type="submission" date="2021-06" db="EMBL/GenBank/DDBJ databases">
        <title>A haploid diamondback moth (Plutella xylostella L.) genome assembly resolves 31 chromosomes and identifies a diamide resistance mutation.</title>
        <authorList>
            <person name="Ward C.M."/>
            <person name="Perry K.D."/>
            <person name="Baker G."/>
            <person name="Powis K."/>
            <person name="Heckel D.G."/>
            <person name="Baxter S.W."/>
        </authorList>
    </citation>
    <scope>NUCLEOTIDE SEQUENCE [LARGE SCALE GENOMIC DNA]</scope>
    <source>
        <strain evidence="15 16">LV</strain>
        <tissue evidence="15">Single pupa</tissue>
    </source>
</reference>
<dbReference type="Pfam" id="PF11781">
    <property type="entry name" value="Zn_ribbon_RRN7"/>
    <property type="match status" value="1"/>
</dbReference>
<evidence type="ECO:0000256" key="3">
    <source>
        <dbReference type="ARBA" id="ARBA00018994"/>
    </source>
</evidence>
<evidence type="ECO:0000259" key="14">
    <source>
        <dbReference type="Pfam" id="PF20645"/>
    </source>
</evidence>
<keyword evidence="8" id="KW-0238">DNA-binding</keyword>
<evidence type="ECO:0000256" key="1">
    <source>
        <dbReference type="ARBA" id="ARBA00004604"/>
    </source>
</evidence>
<evidence type="ECO:0000256" key="10">
    <source>
        <dbReference type="ARBA" id="ARBA00023242"/>
    </source>
</evidence>
<evidence type="ECO:0000256" key="2">
    <source>
        <dbReference type="ARBA" id="ARBA00006899"/>
    </source>
</evidence>
<evidence type="ECO:0000256" key="11">
    <source>
        <dbReference type="ARBA" id="ARBA00032500"/>
    </source>
</evidence>
<evidence type="ECO:0000256" key="5">
    <source>
        <dbReference type="ARBA" id="ARBA00022771"/>
    </source>
</evidence>
<evidence type="ECO:0000313" key="16">
    <source>
        <dbReference type="Proteomes" id="UP000823941"/>
    </source>
</evidence>
<dbReference type="Proteomes" id="UP000823941">
    <property type="component" value="Chromosome 26"/>
</dbReference>
<dbReference type="PANTHER" id="PTHR31576:SF2">
    <property type="entry name" value="TATA BOX-BINDING PROTEIN-ASSOCIATED FACTOR RNA POLYMERASE I SUBUNIT B"/>
    <property type="match status" value="1"/>
</dbReference>
<sequence>MDVEPCTVCGNKDLNLVDGFYYCSECGTQDMTIRETIIEGIELGDGKFQASTKKKINRKKPKLLMSKEWNKWHAYNFILSGLCDELIALGASPSLKSKVLWVWTRYIKKFHNREEYETHTASKRNTLLVAQDDDDEDLDSEKTQKSKSEVETDTKSIRTMSFSILYGILYVSLNLDKSPILLSHFMRYIKEGRLSFFSAAKYLPSDINVKHIPQWPEFLNSLKIMTRYSFLRTCFALFKTLDLGSPWIPDLKEIVNEFIKELCLPKDFRNLVFSLMELLPYNIRLSDSIFPDFETRVMAYILLALKLCFGLDDDYDKLLSDVVDKVNEKEEHLKCYRVGLSEHTERLFSFREWLTYLEFRKIVLCKFYQPMASKHQFNEEDFLVTELLKDKVVEKEAKRVVDQLSFELLNTIPLQNNFTIVSKEDFPVSLTPLTGYTEFILPRIKDQHMRLLLSEDFSRYSLKYACLDLTLNDCNNENVIKGVTDNNKKFNDLDMFEVNNDEVNKRLVFVKDDESKDWIKEYKNECHLYKKLDKQKSQDSDDSDSEDDVPLASLVNKHVDENANQTQLNELKIERIDELEEGKCIFNDYFDDIKEEKPDVDEIMPPLVFEFSRSQLSNSIFNDSKDDIDNQRNSMFSPQQPSINEATIIEQFDPSTFDRDQVIKDLILRACKKYKIPVPYKYNDKRPVKRKLDAPTDRVFVKRRKDPAKYGKVNDIVSAYYSIYPTEDDVNNLQTNSNVTLNDMNADNIEIDTIEPNNSIDNDANENLDVAPLENLNESNNEAAETTNVVNNETICNEVPPLEDFNFDFFDDDALIEDIVSREINEFHYNKKGKLQLLKDKLLNKCDSKKTEMMMKDKKATIKKAIENRKQMKHLLQSSKRIKRFQYYFNKHNYIVNHSIKIMYMFEQKLKTHFPKSFKYVLTTCADILETSAYHLYCYFTLLERRVVNQYSR</sequence>
<protein>
    <recommendedName>
        <fullName evidence="3">TATA box-binding protein-associated factor RNA polymerase I subunit B</fullName>
    </recommendedName>
    <alternativeName>
        <fullName evidence="11">TATA box-binding protein-associated factor 1B</fullName>
    </alternativeName>
</protein>
<proteinExistence type="inferred from homology"/>
<name>A0ABQ7PX25_PLUXY</name>
<keyword evidence="7" id="KW-0805">Transcription regulation</keyword>
<feature type="domain" description="Rrn7/TAF1B C-terminal cyclin" evidence="14">
    <location>
        <begin position="230"/>
        <end position="404"/>
    </location>
</feature>
<dbReference type="InterPro" id="IPR048538">
    <property type="entry name" value="Rrn7_cyclin_C"/>
</dbReference>
<evidence type="ECO:0000259" key="12">
    <source>
        <dbReference type="Pfam" id="PF11781"/>
    </source>
</evidence>
<gene>
    <name evidence="15" type="ORF">JYU34_019548</name>
</gene>
<keyword evidence="10" id="KW-0539">Nucleus</keyword>
<comment type="similarity">
    <text evidence="2">Belongs to the RRN7/TAF1B family.</text>
</comment>
<comment type="caution">
    <text evidence="15">The sequence shown here is derived from an EMBL/GenBank/DDBJ whole genome shotgun (WGS) entry which is preliminary data.</text>
</comment>
<dbReference type="InterPro" id="IPR048540">
    <property type="entry name" value="Rrn7_cyclin_N"/>
</dbReference>
<keyword evidence="5" id="KW-0863">Zinc-finger</keyword>
<evidence type="ECO:0000256" key="8">
    <source>
        <dbReference type="ARBA" id="ARBA00023125"/>
    </source>
</evidence>
<feature type="domain" description="RRN7-type" evidence="12">
    <location>
        <begin position="4"/>
        <end position="29"/>
    </location>
</feature>
<organism evidence="15 16">
    <name type="scientific">Plutella xylostella</name>
    <name type="common">Diamondback moth</name>
    <name type="synonym">Plutella maculipennis</name>
    <dbReference type="NCBI Taxonomy" id="51655"/>
    <lineage>
        <taxon>Eukaryota</taxon>
        <taxon>Metazoa</taxon>
        <taxon>Ecdysozoa</taxon>
        <taxon>Arthropoda</taxon>
        <taxon>Hexapoda</taxon>
        <taxon>Insecta</taxon>
        <taxon>Pterygota</taxon>
        <taxon>Neoptera</taxon>
        <taxon>Endopterygota</taxon>
        <taxon>Lepidoptera</taxon>
        <taxon>Glossata</taxon>
        <taxon>Ditrysia</taxon>
        <taxon>Yponomeutoidea</taxon>
        <taxon>Plutellidae</taxon>
        <taxon>Plutella</taxon>
    </lineage>
</organism>
<evidence type="ECO:0000313" key="15">
    <source>
        <dbReference type="EMBL" id="KAG7297535.1"/>
    </source>
</evidence>
<dbReference type="InterPro" id="IPR033599">
    <property type="entry name" value="TAF1B/Rrn7"/>
</dbReference>
<dbReference type="EMBL" id="JAHIBW010000026">
    <property type="protein sequence ID" value="KAG7297535.1"/>
    <property type="molecule type" value="Genomic_DNA"/>
</dbReference>
<keyword evidence="4" id="KW-0479">Metal-binding</keyword>
<dbReference type="Pfam" id="PF20645">
    <property type="entry name" value="Rrn7_cyclin_C"/>
    <property type="match status" value="1"/>
</dbReference>
<comment type="subcellular location">
    <subcellularLocation>
        <location evidence="1">Nucleus</location>
        <location evidence="1">Nucleolus</location>
    </subcellularLocation>
</comment>